<sequence>MERTGKIEIIPDLSQDLSIDIKMYSYATPPDFPGIDDIEVIQRKTDSVFQTWLNGSPELVNAYPIFIRNSSNDSLHIDNQDGHLFMIQKAKDPNGIWRPIEYWTYSTCGNSYGYTSIGPNDIIVIKKIRHQGPFGTKLRLKIKNNNKIVYSKPFDGSIHVEQFEFENIESWTKKRLEDKYYRERIFFNK</sequence>
<evidence type="ECO:0000313" key="2">
    <source>
        <dbReference type="Proteomes" id="UP000509302"/>
    </source>
</evidence>
<dbReference type="KEGG" id="cagg:HYG79_03575"/>
<accession>A0A7H9AM65</accession>
<dbReference type="EMBL" id="CP058595">
    <property type="protein sequence ID" value="QLG44463.1"/>
    <property type="molecule type" value="Genomic_DNA"/>
</dbReference>
<dbReference type="RefSeq" id="WP_179240797.1">
    <property type="nucleotide sequence ID" value="NZ_CP058595.1"/>
</dbReference>
<reference evidence="1 2" key="1">
    <citation type="journal article" date="2006" name="Int. J. Syst. Evol. Microbiol.">
        <title>Costertonia aggregata gen. nov., sp. nov., a mesophilic marine bacterium of the family Flavobacteriaceae, isolated from a mature biofilm.</title>
        <authorList>
            <person name="Kwon K.K."/>
            <person name="Lee Y.K."/>
            <person name="Lee H.K."/>
        </authorList>
    </citation>
    <scope>NUCLEOTIDE SEQUENCE [LARGE SCALE GENOMIC DNA]</scope>
    <source>
        <strain evidence="1 2">KCCM 42265</strain>
    </source>
</reference>
<evidence type="ECO:0000313" key="1">
    <source>
        <dbReference type="EMBL" id="QLG44463.1"/>
    </source>
</evidence>
<dbReference type="Proteomes" id="UP000509302">
    <property type="component" value="Chromosome"/>
</dbReference>
<gene>
    <name evidence="1" type="ORF">HYG79_03575</name>
</gene>
<proteinExistence type="predicted"/>
<dbReference type="AlphaFoldDB" id="A0A7H9AM65"/>
<name>A0A7H9AM65_9FLAO</name>
<keyword evidence="2" id="KW-1185">Reference proteome</keyword>
<protein>
    <submittedName>
        <fullName evidence="1">Uncharacterized protein</fullName>
    </submittedName>
</protein>
<organism evidence="1 2">
    <name type="scientific">Costertonia aggregata</name>
    <dbReference type="NCBI Taxonomy" id="343403"/>
    <lineage>
        <taxon>Bacteria</taxon>
        <taxon>Pseudomonadati</taxon>
        <taxon>Bacteroidota</taxon>
        <taxon>Flavobacteriia</taxon>
        <taxon>Flavobacteriales</taxon>
        <taxon>Flavobacteriaceae</taxon>
        <taxon>Costertonia</taxon>
    </lineage>
</organism>